<evidence type="ECO:0000313" key="3">
    <source>
        <dbReference type="Proteomes" id="UP000054248"/>
    </source>
</evidence>
<dbReference type="Proteomes" id="UP000054248">
    <property type="component" value="Unassembled WGS sequence"/>
</dbReference>
<sequence length="134" mass="14257">MTPTIKNGTLITYPVAISLPTADNTADRSDTIAANDSGMGSPRSNAYSEGLSLTQIAAVLEFMSNAAEPSAGAQRDLGTSVRMGQADDPPPVYDFNRRYWVFLISLLPQSRVPSSSETCPGVQSSARTSYAMHP</sequence>
<reference evidence="2 3" key="1">
    <citation type="submission" date="2014-04" db="EMBL/GenBank/DDBJ databases">
        <authorList>
            <consortium name="DOE Joint Genome Institute"/>
            <person name="Kuo A."/>
            <person name="Girlanda M."/>
            <person name="Perotto S."/>
            <person name="Kohler A."/>
            <person name="Nagy L.G."/>
            <person name="Floudas D."/>
            <person name="Copeland A."/>
            <person name="Barry K.W."/>
            <person name="Cichocki N."/>
            <person name="Veneault-Fourrey C."/>
            <person name="LaButti K."/>
            <person name="Lindquist E.A."/>
            <person name="Lipzen A."/>
            <person name="Lundell T."/>
            <person name="Morin E."/>
            <person name="Murat C."/>
            <person name="Sun H."/>
            <person name="Tunlid A."/>
            <person name="Henrissat B."/>
            <person name="Grigoriev I.V."/>
            <person name="Hibbett D.S."/>
            <person name="Martin F."/>
            <person name="Nordberg H.P."/>
            <person name="Cantor M.N."/>
            <person name="Hua S.X."/>
        </authorList>
    </citation>
    <scope>NUCLEOTIDE SEQUENCE [LARGE SCALE GENOMIC DNA]</scope>
    <source>
        <strain evidence="2 3">MUT 4182</strain>
    </source>
</reference>
<reference evidence="3" key="2">
    <citation type="submission" date="2015-01" db="EMBL/GenBank/DDBJ databases">
        <title>Evolutionary Origins and Diversification of the Mycorrhizal Mutualists.</title>
        <authorList>
            <consortium name="DOE Joint Genome Institute"/>
            <consortium name="Mycorrhizal Genomics Consortium"/>
            <person name="Kohler A."/>
            <person name="Kuo A."/>
            <person name="Nagy L.G."/>
            <person name="Floudas D."/>
            <person name="Copeland A."/>
            <person name="Barry K.W."/>
            <person name="Cichocki N."/>
            <person name="Veneault-Fourrey C."/>
            <person name="LaButti K."/>
            <person name="Lindquist E.A."/>
            <person name="Lipzen A."/>
            <person name="Lundell T."/>
            <person name="Morin E."/>
            <person name="Murat C."/>
            <person name="Riley R."/>
            <person name="Ohm R."/>
            <person name="Sun H."/>
            <person name="Tunlid A."/>
            <person name="Henrissat B."/>
            <person name="Grigoriev I.V."/>
            <person name="Hibbett D.S."/>
            <person name="Martin F."/>
        </authorList>
    </citation>
    <scope>NUCLEOTIDE SEQUENCE [LARGE SCALE GENOMIC DNA]</scope>
    <source>
        <strain evidence="3">MUT 4182</strain>
    </source>
</reference>
<dbReference type="EMBL" id="KN823273">
    <property type="protein sequence ID" value="KIO18623.1"/>
    <property type="molecule type" value="Genomic_DNA"/>
</dbReference>
<accession>A0A0C3KB21</accession>
<protein>
    <submittedName>
        <fullName evidence="2">Uncharacterized protein</fullName>
    </submittedName>
</protein>
<gene>
    <name evidence="2" type="ORF">M407DRAFT_11788</name>
</gene>
<feature type="region of interest" description="Disordered" evidence="1">
    <location>
        <begin position="26"/>
        <end position="46"/>
    </location>
</feature>
<evidence type="ECO:0000256" key="1">
    <source>
        <dbReference type="SAM" id="MobiDB-lite"/>
    </source>
</evidence>
<evidence type="ECO:0000313" key="2">
    <source>
        <dbReference type="EMBL" id="KIO18623.1"/>
    </source>
</evidence>
<dbReference type="OrthoDB" id="10536175at2759"/>
<proteinExistence type="predicted"/>
<dbReference type="HOGENOM" id="CLU_1897721_0_0_1"/>
<feature type="region of interest" description="Disordered" evidence="1">
    <location>
        <begin position="111"/>
        <end position="134"/>
    </location>
</feature>
<feature type="compositionally biased region" description="Polar residues" evidence="1">
    <location>
        <begin position="111"/>
        <end position="128"/>
    </location>
</feature>
<organism evidence="2 3">
    <name type="scientific">Tulasnella calospora MUT 4182</name>
    <dbReference type="NCBI Taxonomy" id="1051891"/>
    <lineage>
        <taxon>Eukaryota</taxon>
        <taxon>Fungi</taxon>
        <taxon>Dikarya</taxon>
        <taxon>Basidiomycota</taxon>
        <taxon>Agaricomycotina</taxon>
        <taxon>Agaricomycetes</taxon>
        <taxon>Cantharellales</taxon>
        <taxon>Tulasnellaceae</taxon>
        <taxon>Tulasnella</taxon>
    </lineage>
</organism>
<dbReference type="AlphaFoldDB" id="A0A0C3KB21"/>
<name>A0A0C3KB21_9AGAM</name>
<keyword evidence="3" id="KW-1185">Reference proteome</keyword>